<dbReference type="Pfam" id="PF19673">
    <property type="entry name" value="DUF6176"/>
    <property type="match status" value="1"/>
</dbReference>
<evidence type="ECO:0000313" key="2">
    <source>
        <dbReference type="Proteomes" id="UP000516404"/>
    </source>
</evidence>
<keyword evidence="2" id="KW-1185">Reference proteome</keyword>
<gene>
    <name evidence="1" type="ORF">IDM49_10165</name>
</gene>
<dbReference type="InterPro" id="IPR046174">
    <property type="entry name" value="DUF6176"/>
</dbReference>
<dbReference type="RefSeq" id="WP_190724422.1">
    <property type="nucleotide sequence ID" value="NZ_CP061539.1"/>
</dbReference>
<dbReference type="KEGG" id="rter:IDM49_10165"/>
<evidence type="ECO:0008006" key="3">
    <source>
        <dbReference type="Google" id="ProtNLM"/>
    </source>
</evidence>
<organism evidence="1 2">
    <name type="scientific">Rothia terrae</name>
    <dbReference type="NCBI Taxonomy" id="396015"/>
    <lineage>
        <taxon>Bacteria</taxon>
        <taxon>Bacillati</taxon>
        <taxon>Actinomycetota</taxon>
        <taxon>Actinomycetes</taxon>
        <taxon>Micrococcales</taxon>
        <taxon>Micrococcaceae</taxon>
        <taxon>Rothia</taxon>
    </lineage>
</organism>
<dbReference type="GeneID" id="96624602"/>
<proteinExistence type="predicted"/>
<dbReference type="EMBL" id="CP061539">
    <property type="protein sequence ID" value="QNV37561.1"/>
    <property type="molecule type" value="Genomic_DNA"/>
</dbReference>
<reference evidence="1 2" key="1">
    <citation type="submission" date="2020-09" db="EMBL/GenBank/DDBJ databases">
        <title>Investigation of environmental microbes.</title>
        <authorList>
            <person name="Ou Y."/>
            <person name="Kang Q."/>
        </authorList>
    </citation>
    <scope>NUCLEOTIDE SEQUENCE [LARGE SCALE GENOMIC DNA]</scope>
    <source>
        <strain evidence="1 2">KJZ-14</strain>
    </source>
</reference>
<name>A0A7H2BD15_9MICC</name>
<dbReference type="Proteomes" id="UP000516404">
    <property type="component" value="Chromosome"/>
</dbReference>
<dbReference type="AlphaFoldDB" id="A0A7H2BD15"/>
<protein>
    <recommendedName>
        <fullName evidence="3">NIPSNAP domain-containing protein</fullName>
    </recommendedName>
</protein>
<accession>A0A7H2BD15</accession>
<evidence type="ECO:0000313" key="1">
    <source>
        <dbReference type="EMBL" id="QNV37561.1"/>
    </source>
</evidence>
<sequence length="117" mass="13984">MKFELMRFRVLAGKETRVQEWMEFLNANMSAVEETLEPEQMYVESIFAEQIDGVYYLYWYSVQGDNPQSVHDSEHWLDRKHLEFWLECIDPNYPGVKLTPKVLMLLPHVRESMTPLL</sequence>